<dbReference type="Proteomes" id="UP000757604">
    <property type="component" value="Unassembled WGS sequence"/>
</dbReference>
<evidence type="ECO:0000256" key="1">
    <source>
        <dbReference type="ARBA" id="ARBA00023239"/>
    </source>
</evidence>
<protein>
    <recommendedName>
        <fullName evidence="3">Endolytic peptidoglycan transglycosylase RlpA</fullName>
        <ecNumber evidence="3">4.2.2.-</ecNumber>
    </recommendedName>
</protein>
<dbReference type="PANTHER" id="PTHR34183:SF1">
    <property type="entry name" value="ENDOLYTIC PEPTIDOGLYCAN TRANSGLYCOSYLASE RLPA"/>
    <property type="match status" value="1"/>
</dbReference>
<comment type="caution">
    <text evidence="7">The sequence shown here is derived from an EMBL/GenBank/DDBJ whole genome shotgun (WGS) entry which is preliminary data.</text>
</comment>
<evidence type="ECO:0000313" key="8">
    <source>
        <dbReference type="Proteomes" id="UP000757604"/>
    </source>
</evidence>
<feature type="domain" description="RlpA-like protein double-psi beta-barrel" evidence="6">
    <location>
        <begin position="71"/>
        <end position="159"/>
    </location>
</feature>
<feature type="region of interest" description="Disordered" evidence="5">
    <location>
        <begin position="311"/>
        <end position="341"/>
    </location>
</feature>
<keyword evidence="1 3" id="KW-0456">Lyase</keyword>
<dbReference type="CDD" id="cd22268">
    <property type="entry name" value="DPBB_RlpA-like"/>
    <property type="match status" value="1"/>
</dbReference>
<dbReference type="InterPro" id="IPR036908">
    <property type="entry name" value="RlpA-like_sf"/>
</dbReference>
<evidence type="ECO:0000256" key="3">
    <source>
        <dbReference type="HAMAP-Rule" id="MF_02071"/>
    </source>
</evidence>
<evidence type="ECO:0000256" key="5">
    <source>
        <dbReference type="SAM" id="MobiDB-lite"/>
    </source>
</evidence>
<accession>A0ABS7HEL1</accession>
<dbReference type="HAMAP" id="MF_02071">
    <property type="entry name" value="RlpA"/>
    <property type="match status" value="1"/>
</dbReference>
<gene>
    <name evidence="3" type="primary">rlpA</name>
    <name evidence="7" type="ORF">JNB71_20665</name>
</gene>
<sequence length="355" mass="38497">MVCCGCAACATTQAPNSKGYISEKADGVKAGPRVAYGKKIHKGGGRYMIGKPYVVKGKRYHPKEEPNYDKRGVASWYGSAFRGRLTANGEIYDPDHLSAAHPTLPLPSYVRVTNTANGSSLVVRVNDRGPFHNGRIIDLSSKAADMLGLKHRGTGPVRVQYVDHARLGENDMPYLMASYVKRSGRFPVRDPPRIATGLMVAYRSLGDHLRSNGQALWSTLAGNMPGASYQTATSAAAAFQTFDQFTILPARASFEPPPQYALADGPGGDTDADYCLNENDGVRGMCEVQVLPLAGRNKRLTGVISIRRRRRSGWRRTQSSLPDAPKAPQAAATQDGDCCKLPRRHQLGPQLTIAI</sequence>
<dbReference type="InterPro" id="IPR034718">
    <property type="entry name" value="RlpA"/>
</dbReference>
<evidence type="ECO:0000256" key="2">
    <source>
        <dbReference type="ARBA" id="ARBA00023316"/>
    </source>
</evidence>
<name>A0ABS7HEL1_9HYPH</name>
<dbReference type="EMBL" id="JAEUAO010000005">
    <property type="protein sequence ID" value="MBW9065721.1"/>
    <property type="molecule type" value="Genomic_DNA"/>
</dbReference>
<dbReference type="NCBIfam" id="TIGR00413">
    <property type="entry name" value="rlpA"/>
    <property type="match status" value="1"/>
</dbReference>
<evidence type="ECO:0000256" key="4">
    <source>
        <dbReference type="RuleBase" id="RU003495"/>
    </source>
</evidence>
<dbReference type="PANTHER" id="PTHR34183">
    <property type="entry name" value="ENDOLYTIC PEPTIDOGLYCAN TRANSGLYCOSYLASE RLPA"/>
    <property type="match status" value="1"/>
</dbReference>
<evidence type="ECO:0000259" key="6">
    <source>
        <dbReference type="Pfam" id="PF03330"/>
    </source>
</evidence>
<comment type="similarity">
    <text evidence="3 4">Belongs to the RlpA family.</text>
</comment>
<dbReference type="Pfam" id="PF03330">
    <property type="entry name" value="DPBB_1"/>
    <property type="match status" value="1"/>
</dbReference>
<organism evidence="7 8">
    <name type="scientific">Rhizobium herbae</name>
    <dbReference type="NCBI Taxonomy" id="508661"/>
    <lineage>
        <taxon>Bacteria</taxon>
        <taxon>Pseudomonadati</taxon>
        <taxon>Pseudomonadota</taxon>
        <taxon>Alphaproteobacteria</taxon>
        <taxon>Hyphomicrobiales</taxon>
        <taxon>Rhizobiaceae</taxon>
        <taxon>Rhizobium/Agrobacterium group</taxon>
        <taxon>Rhizobium</taxon>
    </lineage>
</organism>
<dbReference type="InterPro" id="IPR012997">
    <property type="entry name" value="RplA"/>
</dbReference>
<evidence type="ECO:0000313" key="7">
    <source>
        <dbReference type="EMBL" id="MBW9065721.1"/>
    </source>
</evidence>
<reference evidence="7 8" key="1">
    <citation type="journal article" date="2021" name="MBio">
        <title>Poor Competitiveness of Bradyrhizobium in Pigeon Pea Root Colonization in Indian Soils.</title>
        <authorList>
            <person name="Chalasani D."/>
            <person name="Basu A."/>
            <person name="Pullabhotla S.V.S.R.N."/>
            <person name="Jorrin B."/>
            <person name="Neal A.L."/>
            <person name="Poole P.S."/>
            <person name="Podile A.R."/>
            <person name="Tkacz A."/>
        </authorList>
    </citation>
    <scope>NUCLEOTIDE SEQUENCE [LARGE SCALE GENOMIC DNA]</scope>
    <source>
        <strain evidence="7 8">HU44</strain>
    </source>
</reference>
<comment type="function">
    <text evidence="3">Lytic transglycosylase with a strong preference for naked glycan strands that lack stem peptides.</text>
</comment>
<keyword evidence="2 3" id="KW-0961">Cell wall biogenesis/degradation</keyword>
<proteinExistence type="inferred from homology"/>
<dbReference type="SUPFAM" id="SSF50685">
    <property type="entry name" value="Barwin-like endoglucanases"/>
    <property type="match status" value="1"/>
</dbReference>
<dbReference type="InterPro" id="IPR009009">
    <property type="entry name" value="RlpA-like_DPBB"/>
</dbReference>
<keyword evidence="8" id="KW-1185">Reference proteome</keyword>
<dbReference type="Gene3D" id="2.40.40.10">
    <property type="entry name" value="RlpA-like domain"/>
    <property type="match status" value="1"/>
</dbReference>
<dbReference type="EC" id="4.2.2.-" evidence="3"/>